<comment type="caution">
    <text evidence="1">The sequence shown here is derived from an EMBL/GenBank/DDBJ whole genome shotgun (WGS) entry which is preliminary data.</text>
</comment>
<protein>
    <submittedName>
        <fullName evidence="1">Uncharacterized protein</fullName>
    </submittedName>
</protein>
<evidence type="ECO:0000313" key="1">
    <source>
        <dbReference type="EMBL" id="EEG37723.1"/>
    </source>
</evidence>
<proteinExistence type="predicted"/>
<reference evidence="1 2" key="2">
    <citation type="submission" date="2009-02" db="EMBL/GenBank/DDBJ databases">
        <title>Draft genome sequence of Eubacterium hallii (DSM 3353).</title>
        <authorList>
            <person name="Sudarsanam P."/>
            <person name="Ley R."/>
            <person name="Guruge J."/>
            <person name="Turnbaugh P.J."/>
            <person name="Mahowald M."/>
            <person name="Liep D."/>
            <person name="Gordon J."/>
        </authorList>
    </citation>
    <scope>NUCLEOTIDE SEQUENCE [LARGE SCALE GENOMIC DNA]</scope>
    <source>
        <strain evidence="1 2">DSM 3353</strain>
    </source>
</reference>
<gene>
    <name evidence="1" type="ORF">EUBHAL_00504</name>
</gene>
<feature type="non-terminal residue" evidence="1">
    <location>
        <position position="1"/>
    </location>
</feature>
<organism evidence="1 2">
    <name type="scientific">Anaerobutyricum hallii DSM 3353</name>
    <dbReference type="NCBI Taxonomy" id="411469"/>
    <lineage>
        <taxon>Bacteria</taxon>
        <taxon>Bacillati</taxon>
        <taxon>Bacillota</taxon>
        <taxon>Clostridia</taxon>
        <taxon>Lachnospirales</taxon>
        <taxon>Lachnospiraceae</taxon>
        <taxon>Anaerobutyricum</taxon>
    </lineage>
</organism>
<accession>C0ESY1</accession>
<evidence type="ECO:0000313" key="2">
    <source>
        <dbReference type="Proteomes" id="UP000003174"/>
    </source>
</evidence>
<dbReference type="RefSeq" id="WP_005344354.1">
    <property type="nucleotide sequence ID" value="NZ_ACEP01000029.1"/>
</dbReference>
<dbReference type="AlphaFoldDB" id="C0ESY1"/>
<dbReference type="EMBL" id="ACEP01000029">
    <property type="protein sequence ID" value="EEG37723.1"/>
    <property type="molecule type" value="Genomic_DNA"/>
</dbReference>
<sequence>VYIIEKGYKKTVCPDGKYFHQNKLFFIFTLIIFSEHSYFLRKSQITPERKQRKKYFLTPFALHWNIQTARKAFIYGLFRNLVRYSNSASPKMLLNISV</sequence>
<reference evidence="1 2" key="1">
    <citation type="submission" date="2009-01" db="EMBL/GenBank/DDBJ databases">
        <authorList>
            <person name="Fulton L."/>
            <person name="Clifton S."/>
            <person name="Fulton B."/>
            <person name="Xu J."/>
            <person name="Minx P."/>
            <person name="Pepin K.H."/>
            <person name="Johnson M."/>
            <person name="Bhonagiri V."/>
            <person name="Nash W.E."/>
            <person name="Mardis E.R."/>
            <person name="Wilson R.K."/>
        </authorList>
    </citation>
    <scope>NUCLEOTIDE SEQUENCE [LARGE SCALE GENOMIC DNA]</scope>
    <source>
        <strain evidence="1 2">DSM 3353</strain>
    </source>
</reference>
<name>C0ESY1_9FIRM</name>
<dbReference type="Proteomes" id="UP000003174">
    <property type="component" value="Unassembled WGS sequence"/>
</dbReference>